<keyword evidence="2" id="KW-0479">Metal-binding</keyword>
<proteinExistence type="predicted"/>
<feature type="domain" description="C2H2-type" evidence="11">
    <location>
        <begin position="216"/>
        <end position="243"/>
    </location>
</feature>
<dbReference type="FunFam" id="3.30.160.60:FF:000643">
    <property type="entry name" value="Zinc finger protein 668"/>
    <property type="match status" value="1"/>
</dbReference>
<evidence type="ECO:0000259" key="11">
    <source>
        <dbReference type="PROSITE" id="PS50157"/>
    </source>
</evidence>
<evidence type="ECO:0000256" key="8">
    <source>
        <dbReference type="ARBA" id="ARBA00023242"/>
    </source>
</evidence>
<feature type="compositionally biased region" description="Low complexity" evidence="10">
    <location>
        <begin position="116"/>
        <end position="140"/>
    </location>
</feature>
<feature type="domain" description="C2H2-type" evidence="11">
    <location>
        <begin position="301"/>
        <end position="328"/>
    </location>
</feature>
<evidence type="ECO:0000256" key="2">
    <source>
        <dbReference type="ARBA" id="ARBA00022723"/>
    </source>
</evidence>
<feature type="domain" description="C2H2-type" evidence="11">
    <location>
        <begin position="329"/>
        <end position="359"/>
    </location>
</feature>
<keyword evidence="6" id="KW-0805">Transcription regulation</keyword>
<dbReference type="GO" id="GO:0008270">
    <property type="term" value="F:zinc ion binding"/>
    <property type="evidence" value="ECO:0007669"/>
    <property type="project" value="UniProtKB-KW"/>
</dbReference>
<dbReference type="InterPro" id="IPR013087">
    <property type="entry name" value="Znf_C2H2_type"/>
</dbReference>
<evidence type="ECO:0000256" key="9">
    <source>
        <dbReference type="PROSITE-ProRule" id="PRU00042"/>
    </source>
</evidence>
<evidence type="ECO:0000256" key="1">
    <source>
        <dbReference type="ARBA" id="ARBA00004123"/>
    </source>
</evidence>
<dbReference type="AlphaFoldDB" id="A0AA36BGK1"/>
<keyword evidence="5" id="KW-0862">Zinc</keyword>
<dbReference type="SUPFAM" id="SSF57667">
    <property type="entry name" value="beta-beta-alpha zinc fingers"/>
    <property type="match status" value="3"/>
</dbReference>
<dbReference type="EMBL" id="OX597827">
    <property type="protein sequence ID" value="CAI9733211.1"/>
    <property type="molecule type" value="Genomic_DNA"/>
</dbReference>
<keyword evidence="4 9" id="KW-0863">Zinc-finger</keyword>
<evidence type="ECO:0000256" key="5">
    <source>
        <dbReference type="ARBA" id="ARBA00022833"/>
    </source>
</evidence>
<dbReference type="PROSITE" id="PS50157">
    <property type="entry name" value="ZINC_FINGER_C2H2_2"/>
    <property type="match status" value="5"/>
</dbReference>
<dbReference type="PANTHER" id="PTHR47772">
    <property type="entry name" value="ZINC FINGER PROTEIN 200"/>
    <property type="match status" value="1"/>
</dbReference>
<accession>A0AA36BGK1</accession>
<keyword evidence="8" id="KW-0539">Nucleus</keyword>
<dbReference type="PROSITE" id="PS00028">
    <property type="entry name" value="ZINC_FINGER_C2H2_1"/>
    <property type="match status" value="4"/>
</dbReference>
<keyword evidence="7" id="KW-0804">Transcription</keyword>
<feature type="domain" description="C2H2-type" evidence="11">
    <location>
        <begin position="272"/>
        <end position="300"/>
    </location>
</feature>
<reference evidence="12" key="1">
    <citation type="submission" date="2023-08" db="EMBL/GenBank/DDBJ databases">
        <authorList>
            <person name="Alioto T."/>
            <person name="Alioto T."/>
            <person name="Gomez Garrido J."/>
        </authorList>
    </citation>
    <scope>NUCLEOTIDE SEQUENCE</scope>
</reference>
<organism evidence="12 13">
    <name type="scientific">Octopus vulgaris</name>
    <name type="common">Common octopus</name>
    <dbReference type="NCBI Taxonomy" id="6645"/>
    <lineage>
        <taxon>Eukaryota</taxon>
        <taxon>Metazoa</taxon>
        <taxon>Spiralia</taxon>
        <taxon>Lophotrochozoa</taxon>
        <taxon>Mollusca</taxon>
        <taxon>Cephalopoda</taxon>
        <taxon>Coleoidea</taxon>
        <taxon>Octopodiformes</taxon>
        <taxon>Octopoda</taxon>
        <taxon>Incirrata</taxon>
        <taxon>Octopodidae</taxon>
        <taxon>Octopus</taxon>
    </lineage>
</organism>
<dbReference type="Gene3D" id="3.30.160.60">
    <property type="entry name" value="Classic Zinc Finger"/>
    <property type="match status" value="5"/>
</dbReference>
<dbReference type="PANTHER" id="PTHR47772:SF13">
    <property type="entry name" value="GASTRULA ZINC FINGER PROTEIN XLCGF49.1-LIKE-RELATED"/>
    <property type="match status" value="1"/>
</dbReference>
<comment type="subcellular location">
    <subcellularLocation>
        <location evidence="1">Nucleus</location>
    </subcellularLocation>
</comment>
<feature type="domain" description="C2H2-type" evidence="11">
    <location>
        <begin position="244"/>
        <end position="271"/>
    </location>
</feature>
<protein>
    <submittedName>
        <fullName evidence="12">Gastrula zinc finger XlCGF57.1-like</fullName>
    </submittedName>
</protein>
<evidence type="ECO:0000313" key="13">
    <source>
        <dbReference type="Proteomes" id="UP001162480"/>
    </source>
</evidence>
<dbReference type="SMART" id="SM00355">
    <property type="entry name" value="ZnF_C2H2"/>
    <property type="match status" value="4"/>
</dbReference>
<dbReference type="Pfam" id="PF00096">
    <property type="entry name" value="zf-C2H2"/>
    <property type="match status" value="3"/>
</dbReference>
<dbReference type="GO" id="GO:0005634">
    <property type="term" value="C:nucleus"/>
    <property type="evidence" value="ECO:0007669"/>
    <property type="project" value="UniProtKB-SubCell"/>
</dbReference>
<dbReference type="Proteomes" id="UP001162480">
    <property type="component" value="Chromosome 14"/>
</dbReference>
<evidence type="ECO:0000256" key="3">
    <source>
        <dbReference type="ARBA" id="ARBA00022737"/>
    </source>
</evidence>
<feature type="region of interest" description="Disordered" evidence="10">
    <location>
        <begin position="112"/>
        <end position="142"/>
    </location>
</feature>
<evidence type="ECO:0000256" key="4">
    <source>
        <dbReference type="ARBA" id="ARBA00022771"/>
    </source>
</evidence>
<dbReference type="FunFam" id="3.30.160.60:FF:000446">
    <property type="entry name" value="Zinc finger protein"/>
    <property type="match status" value="1"/>
</dbReference>
<evidence type="ECO:0000256" key="6">
    <source>
        <dbReference type="ARBA" id="ARBA00023015"/>
    </source>
</evidence>
<evidence type="ECO:0000313" key="12">
    <source>
        <dbReference type="EMBL" id="CAI9733211.1"/>
    </source>
</evidence>
<dbReference type="InterPro" id="IPR050636">
    <property type="entry name" value="C2H2-ZF_domain-containing"/>
</dbReference>
<dbReference type="InterPro" id="IPR036236">
    <property type="entry name" value="Znf_C2H2_sf"/>
</dbReference>
<evidence type="ECO:0000256" key="10">
    <source>
        <dbReference type="SAM" id="MobiDB-lite"/>
    </source>
</evidence>
<keyword evidence="13" id="KW-1185">Reference proteome</keyword>
<name>A0AA36BGK1_OCTVU</name>
<sequence>MQRHSLARKKMLCTSKVADKGHKEACFRGSAFEADPKEAEKDILRGETFGVGKGGGGGGGGGGKAGGGIRLGSSSDCDSCGDCGSGGSSGGGDCVGSIGCGGCVSEGHGHGDNNNEDGVGSSSSSSSSNSSSSNSSSSSSKVDTSSSLVKVTDCKDGCSKHHPTPSFQIKKVFKLGDNDKQISEKSSDNCTICGNDFFERASIMMLSKSNVEGKEYECELCGKSYPLFSSLSHHVETHIGEKLHRCEVCGKDFFKSCGLEAHMKTHTGERPFHCDICSLDFACVFTLEMHTKTQHTDEKPFHCELCGKDFVLRTNLKMHIKMHMGEKLCNCKVCKKNFLINSLLENHLQNQKQQQKEKPFYYELRGKDYTIRMHFVLKVSGSKNCGGDKLQMNHEKCKLEIPYKVTLQIQIQNPNGEKAFHSSVCGKDPTIDTQLREHTPKKSLHFVKCIRKVLRQIPFHHNTPQEKK</sequence>
<keyword evidence="3" id="KW-0677">Repeat</keyword>
<evidence type="ECO:0000256" key="7">
    <source>
        <dbReference type="ARBA" id="ARBA00023163"/>
    </source>
</evidence>
<gene>
    <name evidence="12" type="ORF">OCTVUL_1B021017</name>
</gene>